<dbReference type="EMBL" id="RRZK01000019">
    <property type="protein sequence ID" value="TDB61983.1"/>
    <property type="molecule type" value="Genomic_DNA"/>
</dbReference>
<dbReference type="SUPFAM" id="SSF56399">
    <property type="entry name" value="ADP-ribosylation"/>
    <property type="match status" value="1"/>
</dbReference>
<feature type="compositionally biased region" description="Low complexity" evidence="1">
    <location>
        <begin position="130"/>
        <end position="141"/>
    </location>
</feature>
<protein>
    <submittedName>
        <fullName evidence="2">RHS repeat-associated core domain-containing protein</fullName>
    </submittedName>
</protein>
<accession>A0A1H2PAI6</accession>
<name>A0A1H2PAI6_PSEVA</name>
<evidence type="ECO:0000313" key="3">
    <source>
        <dbReference type="Proteomes" id="UP000295254"/>
    </source>
</evidence>
<organism evidence="2 3">
    <name type="scientific">Pseudomonas vancouverensis</name>
    <dbReference type="NCBI Taxonomy" id="95300"/>
    <lineage>
        <taxon>Bacteria</taxon>
        <taxon>Pseudomonadati</taxon>
        <taxon>Pseudomonadota</taxon>
        <taxon>Gammaproteobacteria</taxon>
        <taxon>Pseudomonadales</taxon>
        <taxon>Pseudomonadaceae</taxon>
        <taxon>Pseudomonas</taxon>
    </lineage>
</organism>
<feature type="compositionally biased region" description="Low complexity" evidence="1">
    <location>
        <begin position="148"/>
        <end position="176"/>
    </location>
</feature>
<dbReference type="RefSeq" id="WP_093227068.1">
    <property type="nucleotide sequence ID" value="NZ_RRZK01000019.1"/>
</dbReference>
<dbReference type="AlphaFoldDB" id="A0A1H2PAI6"/>
<feature type="region of interest" description="Disordered" evidence="1">
    <location>
        <begin position="128"/>
        <end position="198"/>
    </location>
</feature>
<sequence>MPRSPTDHSRQRRTVLLATDSKHSVIAELVGSTPNAIAYTVYGQQSAQRPVMTGLAFNGEFRDTHIGWYLLGNGYRAYNPTLMRFHSPDSLSPFGRGGLNAYMYCGGDPVSYSDPTGHMPLPKFIRRLLSSGPAGSPSPTSSSPPSPLSRSKPNNYTPSPIASTPSAPNTTTSTPARVARSGSVTRVGQEHFDNPDLMPWEDFARDIDVYAQRYVASDPRSAPRQPALPDFSEGVVQDPRSAIQTVQDHRGQERVILARPQTQPHTITQTARQVREIGRHGDPIIPGSKEKFPMIRRNR</sequence>
<gene>
    <name evidence="2" type="ORF">EIY72_14710</name>
</gene>
<dbReference type="Gene3D" id="2.180.10.10">
    <property type="entry name" value="RHS repeat-associated core"/>
    <property type="match status" value="1"/>
</dbReference>
<dbReference type="InterPro" id="IPR022385">
    <property type="entry name" value="Rhs_assc_core"/>
</dbReference>
<evidence type="ECO:0000313" key="2">
    <source>
        <dbReference type="EMBL" id="TDB61983.1"/>
    </source>
</evidence>
<evidence type="ECO:0000256" key="1">
    <source>
        <dbReference type="SAM" id="MobiDB-lite"/>
    </source>
</evidence>
<proteinExistence type="predicted"/>
<dbReference type="STRING" id="95300.SAMN05216558_4573"/>
<dbReference type="OrthoDB" id="6845590at2"/>
<comment type="caution">
    <text evidence="2">The sequence shown here is derived from an EMBL/GenBank/DDBJ whole genome shotgun (WGS) entry which is preliminary data.</text>
</comment>
<feature type="compositionally biased region" description="Basic and acidic residues" evidence="1">
    <location>
        <begin position="274"/>
        <end position="293"/>
    </location>
</feature>
<dbReference type="NCBIfam" id="TIGR03696">
    <property type="entry name" value="Rhs_assc_core"/>
    <property type="match status" value="1"/>
</dbReference>
<keyword evidence="3" id="KW-1185">Reference proteome</keyword>
<feature type="region of interest" description="Disordered" evidence="1">
    <location>
        <begin position="274"/>
        <end position="299"/>
    </location>
</feature>
<dbReference type="Proteomes" id="UP000295254">
    <property type="component" value="Unassembled WGS sequence"/>
</dbReference>
<reference evidence="3" key="1">
    <citation type="journal article" date="2019" name="bioRxiv">
        <title>Bacterially produced spermidine induces plant systemic susceptibility to pathogens.</title>
        <authorList>
            <person name="Melnyk R.A."/>
            <person name="Beskrovnaya P.A."/>
            <person name="Liu Z."/>
            <person name="Song Y."/>
            <person name="Haney C.H."/>
        </authorList>
    </citation>
    <scope>NUCLEOTIDE SEQUENCE [LARGE SCALE GENOMIC DNA]</scope>
    <source>
        <strain evidence="3">Dha-51</strain>
    </source>
</reference>